<evidence type="ECO:0008006" key="5">
    <source>
        <dbReference type="Google" id="ProtNLM"/>
    </source>
</evidence>
<dbReference type="RefSeq" id="WP_206562466.1">
    <property type="nucleotide sequence ID" value="NZ_JAFKCZ010000022.1"/>
</dbReference>
<evidence type="ECO:0000313" key="3">
    <source>
        <dbReference type="EMBL" id="MBN7799017.1"/>
    </source>
</evidence>
<accession>A0A939DKD2</accession>
<gene>
    <name evidence="3" type="ORF">JYP50_20640</name>
</gene>
<organism evidence="3 4">
    <name type="scientific">Parahaliea mediterranea</name>
    <dbReference type="NCBI Taxonomy" id="651086"/>
    <lineage>
        <taxon>Bacteria</taxon>
        <taxon>Pseudomonadati</taxon>
        <taxon>Pseudomonadota</taxon>
        <taxon>Gammaproteobacteria</taxon>
        <taxon>Cellvibrionales</taxon>
        <taxon>Halieaceae</taxon>
        <taxon>Parahaliea</taxon>
    </lineage>
</organism>
<evidence type="ECO:0000313" key="4">
    <source>
        <dbReference type="Proteomes" id="UP000664303"/>
    </source>
</evidence>
<proteinExistence type="predicted"/>
<comment type="caution">
    <text evidence="3">The sequence shown here is derived from an EMBL/GenBank/DDBJ whole genome shotgun (WGS) entry which is preliminary data.</text>
</comment>
<keyword evidence="2" id="KW-0732">Signal</keyword>
<evidence type="ECO:0000256" key="1">
    <source>
        <dbReference type="SAM" id="MobiDB-lite"/>
    </source>
</evidence>
<feature type="compositionally biased region" description="Polar residues" evidence="1">
    <location>
        <begin position="87"/>
        <end position="98"/>
    </location>
</feature>
<name>A0A939DKD2_9GAMM</name>
<dbReference type="EMBL" id="JAFKCZ010000022">
    <property type="protein sequence ID" value="MBN7799017.1"/>
    <property type="molecule type" value="Genomic_DNA"/>
</dbReference>
<protein>
    <recommendedName>
        <fullName evidence="5">Lipoprotein</fullName>
    </recommendedName>
</protein>
<dbReference type="Proteomes" id="UP000664303">
    <property type="component" value="Unassembled WGS sequence"/>
</dbReference>
<reference evidence="3" key="1">
    <citation type="submission" date="2021-02" db="EMBL/GenBank/DDBJ databases">
        <title>PHA producing bacteria isolated from coastal sediment in Guangdong, Shenzhen.</title>
        <authorList>
            <person name="Zheng W."/>
            <person name="Yu S."/>
            <person name="Huang Y."/>
        </authorList>
    </citation>
    <scope>NUCLEOTIDE SEQUENCE</scope>
    <source>
        <strain evidence="3">TN14-10</strain>
    </source>
</reference>
<keyword evidence="4" id="KW-1185">Reference proteome</keyword>
<dbReference type="AlphaFoldDB" id="A0A939DKD2"/>
<feature type="signal peptide" evidence="2">
    <location>
        <begin position="1"/>
        <end position="22"/>
    </location>
</feature>
<dbReference type="PROSITE" id="PS51257">
    <property type="entry name" value="PROKAR_LIPOPROTEIN"/>
    <property type="match status" value="1"/>
</dbReference>
<feature type="chain" id="PRO_5037323585" description="Lipoprotein" evidence="2">
    <location>
        <begin position="23"/>
        <end position="98"/>
    </location>
</feature>
<evidence type="ECO:0000256" key="2">
    <source>
        <dbReference type="SAM" id="SignalP"/>
    </source>
</evidence>
<sequence>MALRFPTAVLSLGLTALLSACAGTSGDVAKQQVASNDAPETGPNAISCKSIIRTGTRIGTRVCKTNQQWEQEQRDSRAAAEAVQRGGAQTQTHAGSGT</sequence>
<feature type="region of interest" description="Disordered" evidence="1">
    <location>
        <begin position="67"/>
        <end position="98"/>
    </location>
</feature>